<proteinExistence type="predicted"/>
<keyword evidence="2" id="KW-1185">Reference proteome</keyword>
<name>A0ACC3DDT9_9PEZI</name>
<organism evidence="1 2">
    <name type="scientific">Coniosporium uncinatum</name>
    <dbReference type="NCBI Taxonomy" id="93489"/>
    <lineage>
        <taxon>Eukaryota</taxon>
        <taxon>Fungi</taxon>
        <taxon>Dikarya</taxon>
        <taxon>Ascomycota</taxon>
        <taxon>Pezizomycotina</taxon>
        <taxon>Dothideomycetes</taxon>
        <taxon>Dothideomycetes incertae sedis</taxon>
        <taxon>Coniosporium</taxon>
    </lineage>
</organism>
<dbReference type="Proteomes" id="UP001186974">
    <property type="component" value="Unassembled WGS sequence"/>
</dbReference>
<reference evidence="1" key="1">
    <citation type="submission" date="2024-09" db="EMBL/GenBank/DDBJ databases">
        <title>Black Yeasts Isolated from many extreme environments.</title>
        <authorList>
            <person name="Coleine C."/>
            <person name="Stajich J.E."/>
            <person name="Selbmann L."/>
        </authorList>
    </citation>
    <scope>NUCLEOTIDE SEQUENCE</scope>
    <source>
        <strain evidence="1">CCFEE 5737</strain>
    </source>
</reference>
<evidence type="ECO:0000313" key="2">
    <source>
        <dbReference type="Proteomes" id="UP001186974"/>
    </source>
</evidence>
<sequence length="242" mass="27203">MDVDELALENQQSKRARTTKSIPTKHGAPERRIALSPSKIRHTLPQKPAVDEEVASPQTPRHRDSNKVFITPRHRVGIVGKPLTPRSPCTPTTPRQSQSVYNEARQLFSRNINPGRLIGREKERNELKTSVLQRLGSRYSGCTYISGPPGTGKSALVTELYDDLKKEGCTNLGYINCMSVKSSKDIYAKLFEDFEEDADILEGTEVEALKELFTRGDASYLVTLDEIDYLLDTDMALLYNLF</sequence>
<evidence type="ECO:0000313" key="1">
    <source>
        <dbReference type="EMBL" id="KAK3065655.1"/>
    </source>
</evidence>
<feature type="non-terminal residue" evidence="1">
    <location>
        <position position="242"/>
    </location>
</feature>
<protein>
    <submittedName>
        <fullName evidence="1">Uncharacterized protein</fullName>
    </submittedName>
</protein>
<comment type="caution">
    <text evidence="1">The sequence shown here is derived from an EMBL/GenBank/DDBJ whole genome shotgun (WGS) entry which is preliminary data.</text>
</comment>
<gene>
    <name evidence="1" type="ORF">LTS18_002569</name>
</gene>
<accession>A0ACC3DDT9</accession>
<dbReference type="EMBL" id="JAWDJW010006305">
    <property type="protein sequence ID" value="KAK3065655.1"/>
    <property type="molecule type" value="Genomic_DNA"/>
</dbReference>